<name>A0ABW3HAS9_9SPHN</name>
<dbReference type="InterPro" id="IPR000796">
    <property type="entry name" value="Asp_trans"/>
</dbReference>
<dbReference type="Pfam" id="PF00155">
    <property type="entry name" value="Aminotran_1_2"/>
    <property type="match status" value="1"/>
</dbReference>
<sequence length="398" mass="42434">MAETALIAAPVLDGLPQQPADPLLALIGMFRADPRPDKIDLGVGVFRDDGGATPVLDAVKHAEELLLARQDSKSYLGADGDRGFVALLEPIVFGADAANPLRTGVQTPGGTGALRLGMDLLARARPDMAIWIGEPSWANHVPTAAAAQLTVRRHRFFDQVSQRLEIDAMLAGLAQARPGDALLLHGCGHNPSGATVHAADWLRIAAFVRERGLIPFVDLAYQGLAHGLEEDAAGLRILLEAAPEALVAYSCDKNFGMYRDRVGALWVQATDGDALARARSNMLSLARTFWSMPPDHGAAVVRLVLSDPLLRASWEAELAGMRDRIAGLRRAVAATEPRLAALAEQTGMFSLLPVSAAAVTALREEHGIYMAGDARINVAGLRLEDVPRFVAAVGRWLG</sequence>
<dbReference type="PRINTS" id="PR00799">
    <property type="entry name" value="TRANSAMINASE"/>
</dbReference>
<dbReference type="PANTHER" id="PTHR11879:SF22">
    <property type="entry name" value="ASPARTATE AMINOTRANSFERASE, MITOCHONDRIAL"/>
    <property type="match status" value="1"/>
</dbReference>
<dbReference type="InterPro" id="IPR015424">
    <property type="entry name" value="PyrdxlP-dep_Trfase"/>
</dbReference>
<evidence type="ECO:0000256" key="4">
    <source>
        <dbReference type="ARBA" id="ARBA00022576"/>
    </source>
</evidence>
<keyword evidence="9" id="KW-1185">Reference proteome</keyword>
<dbReference type="InterPro" id="IPR015422">
    <property type="entry name" value="PyrdxlP-dep_Trfase_small"/>
</dbReference>
<accession>A0ABW3HAS9</accession>
<evidence type="ECO:0000256" key="2">
    <source>
        <dbReference type="ARBA" id="ARBA00007441"/>
    </source>
</evidence>
<evidence type="ECO:0000256" key="6">
    <source>
        <dbReference type="ARBA" id="ARBA00022898"/>
    </source>
</evidence>
<evidence type="ECO:0000313" key="9">
    <source>
        <dbReference type="Proteomes" id="UP001596977"/>
    </source>
</evidence>
<gene>
    <name evidence="8" type="ORF">ACFQ1E_18650</name>
</gene>
<keyword evidence="5 8" id="KW-0808">Transferase</keyword>
<dbReference type="Proteomes" id="UP001596977">
    <property type="component" value="Unassembled WGS sequence"/>
</dbReference>
<evidence type="ECO:0000256" key="3">
    <source>
        <dbReference type="ARBA" id="ARBA00011738"/>
    </source>
</evidence>
<evidence type="ECO:0000259" key="7">
    <source>
        <dbReference type="Pfam" id="PF00155"/>
    </source>
</evidence>
<reference evidence="9" key="1">
    <citation type="journal article" date="2019" name="Int. J. Syst. Evol. Microbiol.">
        <title>The Global Catalogue of Microorganisms (GCM) 10K type strain sequencing project: providing services to taxonomists for standard genome sequencing and annotation.</title>
        <authorList>
            <consortium name="The Broad Institute Genomics Platform"/>
            <consortium name="The Broad Institute Genome Sequencing Center for Infectious Disease"/>
            <person name="Wu L."/>
            <person name="Ma J."/>
        </authorList>
    </citation>
    <scope>NUCLEOTIDE SEQUENCE [LARGE SCALE GENOMIC DNA]</scope>
    <source>
        <strain evidence="9">CCUG 62982</strain>
    </source>
</reference>
<dbReference type="NCBIfam" id="NF006719">
    <property type="entry name" value="PRK09257.1"/>
    <property type="match status" value="1"/>
</dbReference>
<protein>
    <submittedName>
        <fullName evidence="8">Amino acid aminotransferase</fullName>
        <ecNumber evidence="8">2.6.1.-</ecNumber>
    </submittedName>
</protein>
<dbReference type="EC" id="2.6.1.-" evidence="8"/>
<dbReference type="PANTHER" id="PTHR11879">
    <property type="entry name" value="ASPARTATE AMINOTRANSFERASE"/>
    <property type="match status" value="1"/>
</dbReference>
<feature type="domain" description="Aminotransferase class I/classII large" evidence="7">
    <location>
        <begin position="37"/>
        <end position="392"/>
    </location>
</feature>
<dbReference type="InterPro" id="IPR004839">
    <property type="entry name" value="Aminotransferase_I/II_large"/>
</dbReference>
<comment type="caution">
    <text evidence="8">The sequence shown here is derived from an EMBL/GenBank/DDBJ whole genome shotgun (WGS) entry which is preliminary data.</text>
</comment>
<evidence type="ECO:0000256" key="5">
    <source>
        <dbReference type="ARBA" id="ARBA00022679"/>
    </source>
</evidence>
<dbReference type="Gene3D" id="3.90.1150.10">
    <property type="entry name" value="Aspartate Aminotransferase, domain 1"/>
    <property type="match status" value="1"/>
</dbReference>
<evidence type="ECO:0000313" key="8">
    <source>
        <dbReference type="EMBL" id="MFD0948364.1"/>
    </source>
</evidence>
<dbReference type="SUPFAM" id="SSF53383">
    <property type="entry name" value="PLP-dependent transferases"/>
    <property type="match status" value="1"/>
</dbReference>
<proteinExistence type="inferred from homology"/>
<dbReference type="CDD" id="cd00609">
    <property type="entry name" value="AAT_like"/>
    <property type="match status" value="1"/>
</dbReference>
<dbReference type="EMBL" id="JBHTJG010000012">
    <property type="protein sequence ID" value="MFD0948364.1"/>
    <property type="molecule type" value="Genomic_DNA"/>
</dbReference>
<organism evidence="8 9">
    <name type="scientific">Sphingomonas canadensis</name>
    <dbReference type="NCBI Taxonomy" id="1219257"/>
    <lineage>
        <taxon>Bacteria</taxon>
        <taxon>Pseudomonadati</taxon>
        <taxon>Pseudomonadota</taxon>
        <taxon>Alphaproteobacteria</taxon>
        <taxon>Sphingomonadales</taxon>
        <taxon>Sphingomonadaceae</taxon>
        <taxon>Sphingomonas</taxon>
    </lineage>
</organism>
<comment type="cofactor">
    <cofactor evidence="1">
        <name>pyridoxal 5'-phosphate</name>
        <dbReference type="ChEBI" id="CHEBI:597326"/>
    </cofactor>
</comment>
<comment type="subunit">
    <text evidence="3">Homodimer.</text>
</comment>
<evidence type="ECO:0000256" key="1">
    <source>
        <dbReference type="ARBA" id="ARBA00001933"/>
    </source>
</evidence>
<comment type="similarity">
    <text evidence="2">Belongs to the class-I pyridoxal-phosphate-dependent aminotransferase family.</text>
</comment>
<keyword evidence="6" id="KW-0663">Pyridoxal phosphate</keyword>
<keyword evidence="4 8" id="KW-0032">Aminotransferase</keyword>
<dbReference type="GO" id="GO:0008483">
    <property type="term" value="F:transaminase activity"/>
    <property type="evidence" value="ECO:0007669"/>
    <property type="project" value="UniProtKB-KW"/>
</dbReference>
<dbReference type="RefSeq" id="WP_264946306.1">
    <property type="nucleotide sequence ID" value="NZ_JAPDRA010000012.1"/>
</dbReference>
<dbReference type="Gene3D" id="3.40.640.10">
    <property type="entry name" value="Type I PLP-dependent aspartate aminotransferase-like (Major domain)"/>
    <property type="match status" value="1"/>
</dbReference>
<dbReference type="InterPro" id="IPR015421">
    <property type="entry name" value="PyrdxlP-dep_Trfase_major"/>
</dbReference>